<keyword evidence="2" id="KW-1185">Reference proteome</keyword>
<organism evidence="1 2">
    <name type="scientific">Zasmidium cellare ATCC 36951</name>
    <dbReference type="NCBI Taxonomy" id="1080233"/>
    <lineage>
        <taxon>Eukaryota</taxon>
        <taxon>Fungi</taxon>
        <taxon>Dikarya</taxon>
        <taxon>Ascomycota</taxon>
        <taxon>Pezizomycotina</taxon>
        <taxon>Dothideomycetes</taxon>
        <taxon>Dothideomycetidae</taxon>
        <taxon>Mycosphaerellales</taxon>
        <taxon>Mycosphaerellaceae</taxon>
        <taxon>Zasmidium</taxon>
    </lineage>
</organism>
<sequence>MATIPYVASFQQSSWESTLRLRHLTCKISMADQVIKKESSEPSPQQQTARHLEDIASSFIEAINSRNFDPNTKPWNQIAAHFTVGSGTGARPNATNKLDMLEGHRKLAEANPMFKIRITSFSTTVHENIGTAQVVMNAGSTGVPGVPVGMWRNAVTILDFRLLDGRWLGVRECTMSGLGRMDEEWF</sequence>
<dbReference type="RefSeq" id="XP_033674228.1">
    <property type="nucleotide sequence ID" value="XM_033803990.1"/>
</dbReference>
<evidence type="ECO:0008006" key="3">
    <source>
        <dbReference type="Google" id="ProtNLM"/>
    </source>
</evidence>
<reference evidence="1" key="1">
    <citation type="journal article" date="2020" name="Stud. Mycol.">
        <title>101 Dothideomycetes genomes: a test case for predicting lifestyles and emergence of pathogens.</title>
        <authorList>
            <person name="Haridas S."/>
            <person name="Albert R."/>
            <person name="Binder M."/>
            <person name="Bloem J."/>
            <person name="Labutti K."/>
            <person name="Salamov A."/>
            <person name="Andreopoulos B."/>
            <person name="Baker S."/>
            <person name="Barry K."/>
            <person name="Bills G."/>
            <person name="Bluhm B."/>
            <person name="Cannon C."/>
            <person name="Castanera R."/>
            <person name="Culley D."/>
            <person name="Daum C."/>
            <person name="Ezra D."/>
            <person name="Gonzalez J."/>
            <person name="Henrissat B."/>
            <person name="Kuo A."/>
            <person name="Liang C."/>
            <person name="Lipzen A."/>
            <person name="Lutzoni F."/>
            <person name="Magnuson J."/>
            <person name="Mondo S."/>
            <person name="Nolan M."/>
            <person name="Ohm R."/>
            <person name="Pangilinan J."/>
            <person name="Park H.-J."/>
            <person name="Ramirez L."/>
            <person name="Alfaro M."/>
            <person name="Sun H."/>
            <person name="Tritt A."/>
            <person name="Yoshinaga Y."/>
            <person name="Zwiers L.-H."/>
            <person name="Turgeon B."/>
            <person name="Goodwin S."/>
            <person name="Spatafora J."/>
            <person name="Crous P."/>
            <person name="Grigoriev I."/>
        </authorList>
    </citation>
    <scope>NUCLEOTIDE SEQUENCE</scope>
    <source>
        <strain evidence="1">ATCC 36951</strain>
    </source>
</reference>
<dbReference type="GeneID" id="54557262"/>
<dbReference type="AlphaFoldDB" id="A0A6A6D5C9"/>
<gene>
    <name evidence="1" type="ORF">M409DRAFT_17279</name>
</gene>
<evidence type="ECO:0000313" key="2">
    <source>
        <dbReference type="Proteomes" id="UP000799537"/>
    </source>
</evidence>
<evidence type="ECO:0000313" key="1">
    <source>
        <dbReference type="EMBL" id="KAF2173339.1"/>
    </source>
</evidence>
<dbReference type="Proteomes" id="UP000799537">
    <property type="component" value="Unassembled WGS sequence"/>
</dbReference>
<dbReference type="OrthoDB" id="3621521at2759"/>
<dbReference type="EMBL" id="ML993580">
    <property type="protein sequence ID" value="KAF2173339.1"/>
    <property type="molecule type" value="Genomic_DNA"/>
</dbReference>
<name>A0A6A6D5C9_ZASCE</name>
<protein>
    <recommendedName>
        <fullName evidence="3">SnoaL-like domain-containing protein</fullName>
    </recommendedName>
</protein>
<accession>A0A6A6D5C9</accession>
<proteinExistence type="predicted"/>